<dbReference type="Pfam" id="PF13408">
    <property type="entry name" value="Zn_ribbon_recom"/>
    <property type="match status" value="1"/>
</dbReference>
<dbReference type="PANTHER" id="PTHR30461">
    <property type="entry name" value="DNA-INVERTASE FROM LAMBDOID PROPHAGE"/>
    <property type="match status" value="1"/>
</dbReference>
<dbReference type="PANTHER" id="PTHR30461:SF23">
    <property type="entry name" value="DNA RECOMBINASE-RELATED"/>
    <property type="match status" value="1"/>
</dbReference>
<proteinExistence type="predicted"/>
<dbReference type="PROSITE" id="PS51737">
    <property type="entry name" value="RECOMBINASE_DNA_BIND"/>
    <property type="match status" value="1"/>
</dbReference>
<accession>A0A4R7K2U3</accession>
<dbReference type="Pfam" id="PF00239">
    <property type="entry name" value="Resolvase"/>
    <property type="match status" value="1"/>
</dbReference>
<reference evidence="3 4" key="1">
    <citation type="submission" date="2019-03" db="EMBL/GenBank/DDBJ databases">
        <title>Genomic Encyclopedia of Archaeal and Bacterial Type Strains, Phase II (KMG-II): from individual species to whole genera.</title>
        <authorList>
            <person name="Goeker M."/>
        </authorList>
    </citation>
    <scope>NUCLEOTIDE SEQUENCE [LARGE SCALE GENOMIC DNA]</scope>
    <source>
        <strain evidence="3 4">DSM 25233</strain>
    </source>
</reference>
<dbReference type="AlphaFoldDB" id="A0A4R7K2U3"/>
<dbReference type="Gene3D" id="3.90.1750.20">
    <property type="entry name" value="Putative Large Serine Recombinase, Chain B, Domain 2"/>
    <property type="match status" value="1"/>
</dbReference>
<feature type="coiled-coil region" evidence="1">
    <location>
        <begin position="372"/>
        <end position="399"/>
    </location>
</feature>
<dbReference type="GO" id="GO:0000150">
    <property type="term" value="F:DNA strand exchange activity"/>
    <property type="evidence" value="ECO:0007669"/>
    <property type="project" value="InterPro"/>
</dbReference>
<sequence>MIGIYTRLSVEDDISTSIENQINEGKVFAKNRKYEIYNEGEGISGRADIKDRPVLDKLMRDIATDKINIVWFRNQNRLERNSETFIAFSSLAKRKKIEVYFNDKQMDWNDPTNYLQSSILTAINSYQAELQSYQTKKVLLNRVLEGKAHGKSTPLGYTKDDEGYLIINNEEKPIVEKIYEMCLEGNGSTTIKHWLNDNNIPTRYSKRDGTFKIKNANTGKITHKKKSDVIWSDKQVQDILKNPMYKGKRRWKDKLIDCPKIFNEFYWEKVQVQYEKNKDSNNTGKKVDHLYLLKGLLECGECGRNYYGRTRISKKDNYYMCSSKRYKQEKCTNRSINIDVLESFVWTTIFENRTIFQKVQTAFKDGGLDKKKVELENKIKDYQKTLKALDKEYKKSIDLVVRGVVEESDITETKNRVVRETNKINEHLTNDENELKSLVNETFILTQIKHDLDFGVQTGIDWGIINEIVGNGQFEDITDLKRRKLAKDRYDQLNKDVIDNREKSAIVEHTPYNKKKEVLTKYLKRIYIQYDKESKIYTLKIDYDLPIEDESYYIDSNYIAAYAPQQQKIVDWHFIGRHFTNEKIEDTYNQLKNYVSN</sequence>
<dbReference type="SMART" id="SM00857">
    <property type="entry name" value="Resolvase"/>
    <property type="match status" value="1"/>
</dbReference>
<feature type="domain" description="Recombinase" evidence="2">
    <location>
        <begin position="154"/>
        <end position="281"/>
    </location>
</feature>
<gene>
    <name evidence="3" type="ORF">CLV90_2034</name>
</gene>
<dbReference type="InterPro" id="IPR006119">
    <property type="entry name" value="Resolv_N"/>
</dbReference>
<keyword evidence="4" id="KW-1185">Reference proteome</keyword>
<evidence type="ECO:0000256" key="1">
    <source>
        <dbReference type="SAM" id="Coils"/>
    </source>
</evidence>
<dbReference type="Proteomes" id="UP000294749">
    <property type="component" value="Unassembled WGS sequence"/>
</dbReference>
<name>A0A4R7K2U3_9FLAO</name>
<dbReference type="InterPro" id="IPR050639">
    <property type="entry name" value="SSR_resolvase"/>
</dbReference>
<dbReference type="EMBL" id="SOAY01000011">
    <property type="protein sequence ID" value="TDT44955.1"/>
    <property type="molecule type" value="Genomic_DNA"/>
</dbReference>
<dbReference type="GO" id="GO:0003677">
    <property type="term" value="F:DNA binding"/>
    <property type="evidence" value="ECO:0007669"/>
    <property type="project" value="InterPro"/>
</dbReference>
<keyword evidence="1" id="KW-0175">Coiled coil</keyword>
<evidence type="ECO:0000313" key="3">
    <source>
        <dbReference type="EMBL" id="TDT44955.1"/>
    </source>
</evidence>
<evidence type="ECO:0000313" key="4">
    <source>
        <dbReference type="Proteomes" id="UP000294749"/>
    </source>
</evidence>
<dbReference type="InterPro" id="IPR038109">
    <property type="entry name" value="DNA_bind_recomb_sf"/>
</dbReference>
<organism evidence="3 4">
    <name type="scientific">Maribacter spongiicola</name>
    <dbReference type="NCBI Taxonomy" id="1206753"/>
    <lineage>
        <taxon>Bacteria</taxon>
        <taxon>Pseudomonadati</taxon>
        <taxon>Bacteroidota</taxon>
        <taxon>Flavobacteriia</taxon>
        <taxon>Flavobacteriales</taxon>
        <taxon>Flavobacteriaceae</taxon>
        <taxon>Maribacter</taxon>
    </lineage>
</organism>
<dbReference type="CDD" id="cd00338">
    <property type="entry name" value="Ser_Recombinase"/>
    <property type="match status" value="1"/>
</dbReference>
<protein>
    <submittedName>
        <fullName evidence="3">DNA invertase Pin-like site-specific DNA recombinase</fullName>
    </submittedName>
</protein>
<dbReference type="Pfam" id="PF07508">
    <property type="entry name" value="Recombinase"/>
    <property type="match status" value="1"/>
</dbReference>
<dbReference type="SUPFAM" id="SSF53041">
    <property type="entry name" value="Resolvase-like"/>
    <property type="match status" value="1"/>
</dbReference>
<dbReference type="Gene3D" id="3.40.50.1390">
    <property type="entry name" value="Resolvase, N-terminal catalytic domain"/>
    <property type="match status" value="1"/>
</dbReference>
<comment type="caution">
    <text evidence="3">The sequence shown here is derived from an EMBL/GenBank/DDBJ whole genome shotgun (WGS) entry which is preliminary data.</text>
</comment>
<dbReference type="OrthoDB" id="1094757at2"/>
<dbReference type="InterPro" id="IPR025827">
    <property type="entry name" value="Zn_ribbon_recom_dom"/>
</dbReference>
<evidence type="ECO:0000259" key="2">
    <source>
        <dbReference type="PROSITE" id="PS51737"/>
    </source>
</evidence>
<dbReference type="RefSeq" id="WP_133687331.1">
    <property type="nucleotide sequence ID" value="NZ_SOAY01000011.1"/>
</dbReference>
<dbReference type="InterPro" id="IPR011109">
    <property type="entry name" value="DNA_bind_recombinase_dom"/>
</dbReference>
<dbReference type="InterPro" id="IPR036162">
    <property type="entry name" value="Resolvase-like_N_sf"/>
</dbReference>